<dbReference type="AlphaFoldDB" id="A0A1G7AY61"/>
<dbReference type="EMBL" id="FMZR01000016">
    <property type="protein sequence ID" value="SDE19759.1"/>
    <property type="molecule type" value="Genomic_DNA"/>
</dbReference>
<feature type="domain" description="CD-NTase-associated protein 12/Pycsar effector protein TIR" evidence="1">
    <location>
        <begin position="135"/>
        <end position="252"/>
    </location>
</feature>
<evidence type="ECO:0000259" key="1">
    <source>
        <dbReference type="Pfam" id="PF10137"/>
    </source>
</evidence>
<dbReference type="Proteomes" id="UP000183507">
    <property type="component" value="Unassembled WGS sequence"/>
</dbReference>
<sequence>MLYHVFMEVTDIPGATKNLSLYEYDKENTNKIIEEIILPYLQKEELQFSGYFLKAQNIVRIQVKTTEFPIKSIVDLIDSQTPANVAWFVTKEDAFIDDVYTQDVTTEIIKEAKLRMQEPLKLSASPSSTEIDNKKVFIVHGHDESVKIAVARFLERLALKPIILHEQASGGTTIIEKIENNTDVGFGIVLYTPCDLGKAKNDDELQIRARQNVIFEHGYLIAKLGRSNVCALVKDNIEKPNDISGVVYVNYDSGTSWHMELFKELKNAGYDLDANKLFL</sequence>
<organism evidence="2 3">
    <name type="scientific">Bacillus wiedmannii</name>
    <dbReference type="NCBI Taxonomy" id="1890302"/>
    <lineage>
        <taxon>Bacteria</taxon>
        <taxon>Bacillati</taxon>
        <taxon>Bacillota</taxon>
        <taxon>Bacilli</taxon>
        <taxon>Bacillales</taxon>
        <taxon>Bacillaceae</taxon>
        <taxon>Bacillus</taxon>
        <taxon>Bacillus cereus group</taxon>
    </lineage>
</organism>
<protein>
    <submittedName>
        <fullName evidence="2">Predicted nucleotide-binding protein containing TIR-like domain-containing protein</fullName>
    </submittedName>
</protein>
<accession>A0A1G7AY61</accession>
<gene>
    <name evidence="2" type="ORF">SAMN04487767_11661</name>
</gene>
<evidence type="ECO:0000313" key="2">
    <source>
        <dbReference type="EMBL" id="SDE19759.1"/>
    </source>
</evidence>
<dbReference type="GO" id="GO:0050135">
    <property type="term" value="F:NADP+ nucleosidase activity"/>
    <property type="evidence" value="ECO:0007669"/>
    <property type="project" value="InterPro"/>
</dbReference>
<dbReference type="InterPro" id="IPR019302">
    <property type="entry name" value="CAP12/PCTIR_TIR_dom"/>
</dbReference>
<proteinExistence type="predicted"/>
<dbReference type="Pfam" id="PF10137">
    <property type="entry name" value="CAP12-PCTIR_TIR"/>
    <property type="match status" value="1"/>
</dbReference>
<reference evidence="3" key="1">
    <citation type="submission" date="2016-10" db="EMBL/GenBank/DDBJ databases">
        <authorList>
            <person name="Varghese N."/>
        </authorList>
    </citation>
    <scope>NUCLEOTIDE SEQUENCE [LARGE SCALE GENOMIC DNA]</scope>
    <source>
        <strain evidence="3">KPR-7A</strain>
    </source>
</reference>
<dbReference type="RefSeq" id="WP_074651525.1">
    <property type="nucleotide sequence ID" value="NZ_FMZR01000016.1"/>
</dbReference>
<evidence type="ECO:0000313" key="3">
    <source>
        <dbReference type="Proteomes" id="UP000183507"/>
    </source>
</evidence>
<name>A0A1G7AY61_9BACI</name>